<dbReference type="PANTHER" id="PTHR22792:SF159">
    <property type="entry name" value="LA-RELATED PROTEIN 1B-RELATED"/>
    <property type="match status" value="1"/>
</dbReference>
<dbReference type="PROSITE" id="PS50961">
    <property type="entry name" value="HTH_LA"/>
    <property type="match status" value="1"/>
</dbReference>
<dbReference type="GO" id="GO:0003729">
    <property type="term" value="F:mRNA binding"/>
    <property type="evidence" value="ECO:0007669"/>
    <property type="project" value="TreeGrafter"/>
</dbReference>
<dbReference type="InterPro" id="IPR006630">
    <property type="entry name" value="La_HTH"/>
</dbReference>
<evidence type="ECO:0000256" key="3">
    <source>
        <dbReference type="ARBA" id="ARBA00023242"/>
    </source>
</evidence>
<dbReference type="GO" id="GO:0005634">
    <property type="term" value="C:nucleus"/>
    <property type="evidence" value="ECO:0007669"/>
    <property type="project" value="UniProtKB-SubCell"/>
</dbReference>
<keyword evidence="2" id="KW-0694">RNA-binding</keyword>
<dbReference type="Gene3D" id="3.30.70.330">
    <property type="match status" value="1"/>
</dbReference>
<dbReference type="InterPro" id="IPR045180">
    <property type="entry name" value="La_dom_prot"/>
</dbReference>
<dbReference type="STRING" id="4572.M8AAG5"/>
<dbReference type="SUPFAM" id="SSF54928">
    <property type="entry name" value="RNA-binding domain, RBD"/>
    <property type="match status" value="1"/>
</dbReference>
<dbReference type="AlphaFoldDB" id="M8AAG5"/>
<dbReference type="InterPro" id="IPR012677">
    <property type="entry name" value="Nucleotide-bd_a/b_plait_sf"/>
</dbReference>
<dbReference type="SUPFAM" id="SSF46785">
    <property type="entry name" value="Winged helix' DNA-binding domain"/>
    <property type="match status" value="1"/>
</dbReference>
<dbReference type="InterPro" id="IPR035979">
    <property type="entry name" value="RBD_domain_sf"/>
</dbReference>
<evidence type="ECO:0000256" key="2">
    <source>
        <dbReference type="ARBA" id="ARBA00022884"/>
    </source>
</evidence>
<evidence type="ECO:0000313" key="5">
    <source>
        <dbReference type="EMBL" id="EMS61680.1"/>
    </source>
</evidence>
<dbReference type="PANTHER" id="PTHR22792">
    <property type="entry name" value="LUPUS LA PROTEIN-RELATED"/>
    <property type="match status" value="1"/>
</dbReference>
<reference evidence="5" key="1">
    <citation type="journal article" date="2013" name="Nature">
        <title>Draft genome of the wheat A-genome progenitor Triticum urartu.</title>
        <authorList>
            <person name="Ling H.Q."/>
            <person name="Zhao S."/>
            <person name="Liu D."/>
            <person name="Wang J."/>
            <person name="Sun H."/>
            <person name="Zhang C."/>
            <person name="Fan H."/>
            <person name="Li D."/>
            <person name="Dong L."/>
            <person name="Tao Y."/>
            <person name="Gao C."/>
            <person name="Wu H."/>
            <person name="Li Y."/>
            <person name="Cui Y."/>
            <person name="Guo X."/>
            <person name="Zheng S."/>
            <person name="Wang B."/>
            <person name="Yu K."/>
            <person name="Liang Q."/>
            <person name="Yang W."/>
            <person name="Lou X."/>
            <person name="Chen J."/>
            <person name="Feng M."/>
            <person name="Jian J."/>
            <person name="Zhang X."/>
            <person name="Luo G."/>
            <person name="Jiang Y."/>
            <person name="Liu J."/>
            <person name="Wang Z."/>
            <person name="Sha Y."/>
            <person name="Zhang B."/>
            <person name="Wu H."/>
            <person name="Tang D."/>
            <person name="Shen Q."/>
            <person name="Xue P."/>
            <person name="Zou S."/>
            <person name="Wang X."/>
            <person name="Liu X."/>
            <person name="Wang F."/>
            <person name="Yang Y."/>
            <person name="An X."/>
            <person name="Dong Z."/>
            <person name="Zhang K."/>
            <person name="Zhang X."/>
            <person name="Luo M.C."/>
            <person name="Dvorak J."/>
            <person name="Tong Y."/>
            <person name="Wang J."/>
            <person name="Yang H."/>
            <person name="Li Z."/>
            <person name="Wang D."/>
            <person name="Zhang A."/>
            <person name="Wang J."/>
        </authorList>
    </citation>
    <scope>NUCLEOTIDE SEQUENCE</scope>
</reference>
<dbReference type="Pfam" id="PF05383">
    <property type="entry name" value="La"/>
    <property type="match status" value="1"/>
</dbReference>
<accession>M8AAG5</accession>
<keyword evidence="3" id="KW-0539">Nucleus</keyword>
<dbReference type="InterPro" id="IPR002344">
    <property type="entry name" value="Lupus_La"/>
</dbReference>
<feature type="compositionally biased region" description="Basic and acidic residues" evidence="4">
    <location>
        <begin position="655"/>
        <end position="664"/>
    </location>
</feature>
<sequence length="664" mass="71878">MPQPKLDHVSGEPDECSAKKRFIMASSADVGEVVVVRPDLSIPEQHIAVEASKYVDYVAMPKASSQRASVLLYLEKAGYDIKLIHTDGFTRAMSQVKWSIPNPSGSTVVDLFDGPAADLLRQAIKDLRALYAIEPILSLLKDAFYGGGVGSSIAKSDLIDHDHDLEEGTHEGSSKVGCNETVQFSVTICGCYTGTYALGKDPRIDPFCVWGNEILMNKHQVRKLIRIISKKIRMVASVVSAGGVVPPPPPSRPLDAEEDPLIVPDTSEAVPSGATNVGTGSVVPLLPSPPLEAEDDPLIVPVIDASSEASDVVTSGVVLTDELRDKIVKQVEYYFSDENLPTDEFMLKFVMKNKEGLGNVPLGVVASFRKMKKLVQDHSTIEAALRTSSKLVVSSNGKRVRRLHPLPCNELKDVKKRTVVVENLPLDFALESVQEKFGSVGKIMKITIHDPHAVGESATSKKPDFMLSNKKIIFSAESSNLRVVQVHAIVEYEAVEAAEKAVATLNDERNWRTGMRVILLAKRSVVGSGKNIQSSKENHGTCLRKNNEGQFSKEVQQSVSEKNGGADSGEVASDKENVNSDVNHEEVRQHQRANASGGRKGRYRSQGKGLSGQGHGSSPTIPGSDSANKPISGPRMPDGTRGFTMGRGRSLPLPKAEKAQKTEE</sequence>
<dbReference type="SMART" id="SM00715">
    <property type="entry name" value="LA"/>
    <property type="match status" value="1"/>
</dbReference>
<dbReference type="GO" id="GO:1990904">
    <property type="term" value="C:ribonucleoprotein complex"/>
    <property type="evidence" value="ECO:0007669"/>
    <property type="project" value="InterPro"/>
</dbReference>
<evidence type="ECO:0000256" key="4">
    <source>
        <dbReference type="SAM" id="MobiDB-lite"/>
    </source>
</evidence>
<feature type="region of interest" description="Disordered" evidence="4">
    <location>
        <begin position="529"/>
        <end position="664"/>
    </location>
</feature>
<comment type="subcellular location">
    <subcellularLocation>
        <location evidence="1">Nucleus</location>
    </subcellularLocation>
</comment>
<dbReference type="InterPro" id="IPR036388">
    <property type="entry name" value="WH-like_DNA-bd_sf"/>
</dbReference>
<proteinExistence type="predicted"/>
<dbReference type="Gene3D" id="1.10.10.10">
    <property type="entry name" value="Winged helix-like DNA-binding domain superfamily/Winged helix DNA-binding domain"/>
    <property type="match status" value="1"/>
</dbReference>
<evidence type="ECO:0000256" key="1">
    <source>
        <dbReference type="ARBA" id="ARBA00004123"/>
    </source>
</evidence>
<dbReference type="PRINTS" id="PR00302">
    <property type="entry name" value="LUPUSLA"/>
</dbReference>
<dbReference type="eggNOG" id="KOG1855">
    <property type="taxonomic scope" value="Eukaryota"/>
</dbReference>
<organism evidence="5">
    <name type="scientific">Triticum urartu</name>
    <name type="common">Red wild einkorn</name>
    <name type="synonym">Crithodium urartu</name>
    <dbReference type="NCBI Taxonomy" id="4572"/>
    <lineage>
        <taxon>Eukaryota</taxon>
        <taxon>Viridiplantae</taxon>
        <taxon>Streptophyta</taxon>
        <taxon>Embryophyta</taxon>
        <taxon>Tracheophyta</taxon>
        <taxon>Spermatophyta</taxon>
        <taxon>Magnoliopsida</taxon>
        <taxon>Liliopsida</taxon>
        <taxon>Poales</taxon>
        <taxon>Poaceae</taxon>
        <taxon>BOP clade</taxon>
        <taxon>Pooideae</taxon>
        <taxon>Triticodae</taxon>
        <taxon>Triticeae</taxon>
        <taxon>Triticinae</taxon>
        <taxon>Triticum</taxon>
    </lineage>
</organism>
<feature type="compositionally biased region" description="Polar residues" evidence="4">
    <location>
        <begin position="548"/>
        <end position="561"/>
    </location>
</feature>
<gene>
    <name evidence="5" type="ORF">TRIUR3_19906</name>
</gene>
<feature type="compositionally biased region" description="Basic and acidic residues" evidence="4">
    <location>
        <begin position="572"/>
        <end position="589"/>
    </location>
</feature>
<feature type="compositionally biased region" description="Polar residues" evidence="4">
    <location>
        <begin position="616"/>
        <end position="629"/>
    </location>
</feature>
<dbReference type="EMBL" id="KD092702">
    <property type="protein sequence ID" value="EMS61680.1"/>
    <property type="molecule type" value="Genomic_DNA"/>
</dbReference>
<dbReference type="GO" id="GO:0006396">
    <property type="term" value="P:RNA processing"/>
    <property type="evidence" value="ECO:0007669"/>
    <property type="project" value="InterPro"/>
</dbReference>
<protein>
    <submittedName>
        <fullName evidence="5">La-related protein 6</fullName>
    </submittedName>
</protein>
<dbReference type="InterPro" id="IPR036390">
    <property type="entry name" value="WH_DNA-bd_sf"/>
</dbReference>
<name>M8AAG5_TRIUA</name>